<name>A0A1H2UBR5_9RHOB</name>
<feature type="region of interest" description="Disordered" evidence="1">
    <location>
        <begin position="28"/>
        <end position="114"/>
    </location>
</feature>
<dbReference type="RefSeq" id="WP_092885975.1">
    <property type="nucleotide sequence ID" value="NZ_CP061498.1"/>
</dbReference>
<dbReference type="GO" id="GO:0009236">
    <property type="term" value="P:cobalamin biosynthetic process"/>
    <property type="evidence" value="ECO:0007669"/>
    <property type="project" value="InterPro"/>
</dbReference>
<evidence type="ECO:0000256" key="1">
    <source>
        <dbReference type="SAM" id="MobiDB-lite"/>
    </source>
</evidence>
<organism evidence="3 4">
    <name type="scientific">Roseicitreum antarcticum</name>
    <dbReference type="NCBI Taxonomy" id="564137"/>
    <lineage>
        <taxon>Bacteria</taxon>
        <taxon>Pseudomonadati</taxon>
        <taxon>Pseudomonadota</taxon>
        <taxon>Alphaproteobacteria</taxon>
        <taxon>Rhodobacterales</taxon>
        <taxon>Paracoccaceae</taxon>
        <taxon>Roseicitreum</taxon>
    </lineage>
</organism>
<dbReference type="InterPro" id="IPR036518">
    <property type="entry name" value="CobE/GbiG_C_sf"/>
</dbReference>
<keyword evidence="4" id="KW-1185">Reference proteome</keyword>
<feature type="compositionally biased region" description="Basic and acidic residues" evidence="1">
    <location>
        <begin position="42"/>
        <end position="66"/>
    </location>
</feature>
<proteinExistence type="predicted"/>
<feature type="compositionally biased region" description="Polar residues" evidence="1">
    <location>
        <begin position="68"/>
        <end position="77"/>
    </location>
</feature>
<sequence>MIVAGFGFRKDATVESLHSALSHALAALRPDPASGPDTATVHADRTKDLTTSEHGAADRGPRDRGSHALQTQLSAEQSAGEKRAAAGLPSGVKPSADHTSDRPTGHPTGPDLLATAQTKVGSPAMQALARRLPRPLHGVAADVLAAQATATYSAAAQAAYGTGSVAEAAALAAAGSGARLLAPRAVSGDRKATCALALGIGPAPDAMGTGDAIRHTTNPESTT</sequence>
<dbReference type="InterPro" id="IPR002750">
    <property type="entry name" value="CobE/GbiG_C"/>
</dbReference>
<evidence type="ECO:0000313" key="4">
    <source>
        <dbReference type="Proteomes" id="UP000198539"/>
    </source>
</evidence>
<protein>
    <submittedName>
        <fullName evidence="3">Cobalamin synthesis G C-terminus</fullName>
    </submittedName>
</protein>
<gene>
    <name evidence="3" type="ORF">SAMN04488238_102338</name>
</gene>
<reference evidence="3 4" key="1">
    <citation type="submission" date="2016-10" db="EMBL/GenBank/DDBJ databases">
        <authorList>
            <person name="de Groot N.N."/>
        </authorList>
    </citation>
    <scope>NUCLEOTIDE SEQUENCE [LARGE SCALE GENOMIC DNA]</scope>
    <source>
        <strain evidence="3 4">CGMCC 1.8894</strain>
    </source>
</reference>
<dbReference type="Gene3D" id="3.30.420.180">
    <property type="entry name" value="CobE/GbiG C-terminal domain"/>
    <property type="match status" value="1"/>
</dbReference>
<feature type="compositionally biased region" description="Basic and acidic residues" evidence="1">
    <location>
        <begin position="95"/>
        <end position="104"/>
    </location>
</feature>
<dbReference type="AlphaFoldDB" id="A0A1H2UBR5"/>
<feature type="domain" description="CobE/GbiG C-terminal" evidence="2">
    <location>
        <begin position="112"/>
        <end position="197"/>
    </location>
</feature>
<dbReference type="EMBL" id="FNOM01000002">
    <property type="protein sequence ID" value="SDW53632.1"/>
    <property type="molecule type" value="Genomic_DNA"/>
</dbReference>
<evidence type="ECO:0000313" key="3">
    <source>
        <dbReference type="EMBL" id="SDW53632.1"/>
    </source>
</evidence>
<evidence type="ECO:0000259" key="2">
    <source>
        <dbReference type="Pfam" id="PF01890"/>
    </source>
</evidence>
<accession>A0A1H2UBR5</accession>
<dbReference type="STRING" id="564137.SAMN04488238_102338"/>
<dbReference type="Pfam" id="PF01890">
    <property type="entry name" value="CbiG_C"/>
    <property type="match status" value="1"/>
</dbReference>
<dbReference type="Proteomes" id="UP000198539">
    <property type="component" value="Unassembled WGS sequence"/>
</dbReference>
<dbReference type="SUPFAM" id="SSF159664">
    <property type="entry name" value="CobE/GbiG C-terminal domain-like"/>
    <property type="match status" value="1"/>
</dbReference>